<keyword evidence="3" id="KW-1185">Reference proteome</keyword>
<dbReference type="Proteomes" id="UP001614394">
    <property type="component" value="Unassembled WGS sequence"/>
</dbReference>
<sequence>MSVVQCHSSGSGAARPTSQLRIDNSRGTKSYYFTAVVRLKNAQGVQIGSSTLARTLVKARATKTVDVTGTLDSGVASGEWTDCAVASASRS</sequence>
<comment type="caution">
    <text evidence="2">The sequence shown here is derived from an EMBL/GenBank/DDBJ whole genome shotgun (WGS) entry which is preliminary data.</text>
</comment>
<evidence type="ECO:0000313" key="2">
    <source>
        <dbReference type="EMBL" id="MFI9104651.1"/>
    </source>
</evidence>
<proteinExistence type="predicted"/>
<reference evidence="2 3" key="1">
    <citation type="submission" date="2024-10" db="EMBL/GenBank/DDBJ databases">
        <title>The Natural Products Discovery Center: Release of the First 8490 Sequenced Strains for Exploring Actinobacteria Biosynthetic Diversity.</title>
        <authorList>
            <person name="Kalkreuter E."/>
            <person name="Kautsar S.A."/>
            <person name="Yang D."/>
            <person name="Bader C.D."/>
            <person name="Teijaro C.N."/>
            <person name="Fluegel L."/>
            <person name="Davis C.M."/>
            <person name="Simpson J.R."/>
            <person name="Lauterbach L."/>
            <person name="Steele A.D."/>
            <person name="Gui C."/>
            <person name="Meng S."/>
            <person name="Li G."/>
            <person name="Viehrig K."/>
            <person name="Ye F."/>
            <person name="Su P."/>
            <person name="Kiefer A.F."/>
            <person name="Nichols A."/>
            <person name="Cepeda A.J."/>
            <person name="Yan W."/>
            <person name="Fan B."/>
            <person name="Jiang Y."/>
            <person name="Adhikari A."/>
            <person name="Zheng C.-J."/>
            <person name="Schuster L."/>
            <person name="Cowan T.M."/>
            <person name="Smanski M.J."/>
            <person name="Chevrette M.G."/>
            <person name="De Carvalho L.P.S."/>
            <person name="Shen B."/>
        </authorList>
    </citation>
    <scope>NUCLEOTIDE SEQUENCE [LARGE SCALE GENOMIC DNA]</scope>
    <source>
        <strain evidence="2 3">NPDC053399</strain>
    </source>
</reference>
<accession>A0ABW8CGZ0</accession>
<evidence type="ECO:0000256" key="1">
    <source>
        <dbReference type="SAM" id="MobiDB-lite"/>
    </source>
</evidence>
<dbReference type="RefSeq" id="WP_399655203.1">
    <property type="nucleotide sequence ID" value="NZ_JBITYG010000010.1"/>
</dbReference>
<gene>
    <name evidence="2" type="ORF">ACIGXA_29475</name>
</gene>
<name>A0ABW8CGZ0_9ACTN</name>
<feature type="region of interest" description="Disordered" evidence="1">
    <location>
        <begin position="1"/>
        <end position="21"/>
    </location>
</feature>
<protein>
    <submittedName>
        <fullName evidence="2">Uncharacterized protein</fullName>
    </submittedName>
</protein>
<organism evidence="2 3">
    <name type="scientific">Streptomyces fildesensis</name>
    <dbReference type="NCBI Taxonomy" id="375757"/>
    <lineage>
        <taxon>Bacteria</taxon>
        <taxon>Bacillati</taxon>
        <taxon>Actinomycetota</taxon>
        <taxon>Actinomycetes</taxon>
        <taxon>Kitasatosporales</taxon>
        <taxon>Streptomycetaceae</taxon>
        <taxon>Streptomyces</taxon>
    </lineage>
</organism>
<dbReference type="EMBL" id="JBITYG010000010">
    <property type="protein sequence ID" value="MFI9104651.1"/>
    <property type="molecule type" value="Genomic_DNA"/>
</dbReference>
<evidence type="ECO:0000313" key="3">
    <source>
        <dbReference type="Proteomes" id="UP001614394"/>
    </source>
</evidence>